<dbReference type="PANTHER" id="PTHR18952">
    <property type="entry name" value="CARBONIC ANHYDRASE"/>
    <property type="match status" value="1"/>
</dbReference>
<evidence type="ECO:0000256" key="1">
    <source>
        <dbReference type="SAM" id="SignalP"/>
    </source>
</evidence>
<accession>A0A8K0IWR3</accession>
<reference evidence="3" key="1">
    <citation type="journal article" date="2017" name="Gigascience">
        <title>The genome draft of coconut (Cocos nucifera).</title>
        <authorList>
            <person name="Xiao Y."/>
            <person name="Xu P."/>
            <person name="Fan H."/>
            <person name="Baudouin L."/>
            <person name="Xia W."/>
            <person name="Bocs S."/>
            <person name="Xu J."/>
            <person name="Li Q."/>
            <person name="Guo A."/>
            <person name="Zhou L."/>
            <person name="Li J."/>
            <person name="Wu Y."/>
            <person name="Ma Z."/>
            <person name="Armero A."/>
            <person name="Issali A.E."/>
            <person name="Liu N."/>
            <person name="Peng M."/>
            <person name="Yang Y."/>
        </authorList>
    </citation>
    <scope>NUCLEOTIDE SEQUENCE</scope>
    <source>
        <tissue evidence="3">Spear leaf of Hainan Tall coconut</tissue>
    </source>
</reference>
<dbReference type="InterPro" id="IPR036398">
    <property type="entry name" value="CA_dom_sf"/>
</dbReference>
<dbReference type="PROSITE" id="PS51144">
    <property type="entry name" value="ALPHA_CA_2"/>
    <property type="match status" value="1"/>
</dbReference>
<feature type="domain" description="Alpha-carbonic anhydrase" evidence="2">
    <location>
        <begin position="30"/>
        <end position="254"/>
    </location>
</feature>
<dbReference type="GO" id="GO:0008270">
    <property type="term" value="F:zinc ion binding"/>
    <property type="evidence" value="ECO:0007669"/>
    <property type="project" value="InterPro"/>
</dbReference>
<evidence type="ECO:0000313" key="4">
    <source>
        <dbReference type="Proteomes" id="UP000797356"/>
    </source>
</evidence>
<keyword evidence="1" id="KW-0732">Signal</keyword>
<reference evidence="3" key="2">
    <citation type="submission" date="2019-07" db="EMBL/GenBank/DDBJ databases">
        <authorList>
            <person name="Yang Y."/>
            <person name="Bocs S."/>
            <person name="Baudouin L."/>
        </authorList>
    </citation>
    <scope>NUCLEOTIDE SEQUENCE</scope>
    <source>
        <tissue evidence="3">Spear leaf of Hainan Tall coconut</tissue>
    </source>
</reference>
<proteinExistence type="predicted"/>
<comment type="caution">
    <text evidence="3">The sequence shown here is derived from an EMBL/GenBank/DDBJ whole genome shotgun (WGS) entry which is preliminary data.</text>
</comment>
<dbReference type="InterPro" id="IPR001148">
    <property type="entry name" value="CA_dom"/>
</dbReference>
<dbReference type="Proteomes" id="UP000797356">
    <property type="component" value="Chromosome 15"/>
</dbReference>
<dbReference type="CDD" id="cd03124">
    <property type="entry name" value="alpha_CA_prokaryotic_like"/>
    <property type="match status" value="1"/>
</dbReference>
<dbReference type="OrthoDB" id="429145at2759"/>
<dbReference type="InterPro" id="IPR023561">
    <property type="entry name" value="Carbonic_anhydrase_a-class"/>
</dbReference>
<feature type="signal peptide" evidence="1">
    <location>
        <begin position="1"/>
        <end position="22"/>
    </location>
</feature>
<dbReference type="GO" id="GO:0004089">
    <property type="term" value="F:carbonate dehydratase activity"/>
    <property type="evidence" value="ECO:0007669"/>
    <property type="project" value="InterPro"/>
</dbReference>
<organism evidence="3 4">
    <name type="scientific">Cocos nucifera</name>
    <name type="common">Coconut palm</name>
    <dbReference type="NCBI Taxonomy" id="13894"/>
    <lineage>
        <taxon>Eukaryota</taxon>
        <taxon>Viridiplantae</taxon>
        <taxon>Streptophyta</taxon>
        <taxon>Embryophyta</taxon>
        <taxon>Tracheophyta</taxon>
        <taxon>Spermatophyta</taxon>
        <taxon>Magnoliopsida</taxon>
        <taxon>Liliopsida</taxon>
        <taxon>Arecaceae</taxon>
        <taxon>Arecoideae</taxon>
        <taxon>Cocoseae</taxon>
        <taxon>Attaleinae</taxon>
        <taxon>Cocos</taxon>
    </lineage>
</organism>
<dbReference type="AlphaFoldDB" id="A0A8K0IWR3"/>
<dbReference type="GO" id="GO:0006730">
    <property type="term" value="P:one-carbon metabolic process"/>
    <property type="evidence" value="ECO:0007669"/>
    <property type="project" value="TreeGrafter"/>
</dbReference>
<gene>
    <name evidence="3" type="ORF">COCNU_15G000620</name>
</gene>
<dbReference type="Gene3D" id="3.10.200.10">
    <property type="entry name" value="Alpha carbonic anhydrase"/>
    <property type="match status" value="1"/>
</dbReference>
<dbReference type="SUPFAM" id="SSF51069">
    <property type="entry name" value="Carbonic anhydrase"/>
    <property type="match status" value="1"/>
</dbReference>
<protein>
    <submittedName>
        <fullName evidence="3">Alpha carbonic anhydrase 1, chloroplastic</fullName>
    </submittedName>
</protein>
<sequence>MTMAAGKVVFALILASFLVADADNNEHGTVMFGYGGPTGPDKWASLSPAYEMCSKGQNQSPVNIDKNEVAYNPDLEAMERDYVPANATLVNNGYHIALLLDKNVGTVLVDGKNYSLKSVHWHSPSEHTIDGQRYVLTLANDIKLDVVLNKDSYQIQKHLKELAKETCKGDEEAHFPVGVVQTRVLKRHTNKYYRYFGSLTTPPCTENVIWTILGKVREMAKEQAAALQAPLHQEYRNNSRPTQPLNNRAVQLYHESKKHDEKSL</sequence>
<dbReference type="EMBL" id="CM017886">
    <property type="protein sequence ID" value="KAG1369696.1"/>
    <property type="molecule type" value="Genomic_DNA"/>
</dbReference>
<evidence type="ECO:0000259" key="2">
    <source>
        <dbReference type="PROSITE" id="PS51144"/>
    </source>
</evidence>
<feature type="chain" id="PRO_5035451858" evidence="1">
    <location>
        <begin position="23"/>
        <end position="264"/>
    </location>
</feature>
<dbReference type="InterPro" id="IPR041891">
    <property type="entry name" value="Alpha_CA_prokaryot-like"/>
</dbReference>
<dbReference type="Pfam" id="PF00194">
    <property type="entry name" value="Carb_anhydrase"/>
    <property type="match status" value="2"/>
</dbReference>
<keyword evidence="4" id="KW-1185">Reference proteome</keyword>
<dbReference type="PANTHER" id="PTHR18952:SF236">
    <property type="entry name" value="ALPHA CARBONIC ANHYDRASE 1, CHLOROPLASTIC"/>
    <property type="match status" value="1"/>
</dbReference>
<evidence type="ECO:0000313" key="3">
    <source>
        <dbReference type="EMBL" id="KAG1369696.1"/>
    </source>
</evidence>
<dbReference type="SMART" id="SM01057">
    <property type="entry name" value="Carb_anhydrase"/>
    <property type="match status" value="1"/>
</dbReference>
<name>A0A8K0IWR3_COCNU</name>